<accession>A0ACD3AQ89</accession>
<proteinExistence type="predicted"/>
<sequence length="251" mass="26476">MFDRIKKHASALVGYHPSPSTSRDDPARSPSPTTEHFYPIPTISLLSSAKLSVSSLSHEGGDDDGVDSDFIPYLPLAVQYERAFPYSFTRAPDASTTSLLLAQRLGSSPTRSLRSLRTRSVGPGSLSGNTTARSLGLSRSWSSDSSGISASSSSSRDSLDSASTATDLNSPLTPRSPHFFAGGSDSNPPSAHSGSSVPTPREGSQTRFPAISDAGASDHDEEHNSEVDSKVDDRTASLDQDPFAKGSVQIF</sequence>
<dbReference type="EMBL" id="ML208370">
    <property type="protein sequence ID" value="TFK67670.1"/>
    <property type="molecule type" value="Genomic_DNA"/>
</dbReference>
<keyword evidence="2" id="KW-1185">Reference proteome</keyword>
<organism evidence="1 2">
    <name type="scientific">Pluteus cervinus</name>
    <dbReference type="NCBI Taxonomy" id="181527"/>
    <lineage>
        <taxon>Eukaryota</taxon>
        <taxon>Fungi</taxon>
        <taxon>Dikarya</taxon>
        <taxon>Basidiomycota</taxon>
        <taxon>Agaricomycotina</taxon>
        <taxon>Agaricomycetes</taxon>
        <taxon>Agaricomycetidae</taxon>
        <taxon>Agaricales</taxon>
        <taxon>Pluteineae</taxon>
        <taxon>Pluteaceae</taxon>
        <taxon>Pluteus</taxon>
    </lineage>
</organism>
<evidence type="ECO:0000313" key="1">
    <source>
        <dbReference type="EMBL" id="TFK67670.1"/>
    </source>
</evidence>
<dbReference type="Proteomes" id="UP000308600">
    <property type="component" value="Unassembled WGS sequence"/>
</dbReference>
<reference evidence="1 2" key="1">
    <citation type="journal article" date="2019" name="Nat. Ecol. Evol.">
        <title>Megaphylogeny resolves global patterns of mushroom evolution.</title>
        <authorList>
            <person name="Varga T."/>
            <person name="Krizsan K."/>
            <person name="Foldi C."/>
            <person name="Dima B."/>
            <person name="Sanchez-Garcia M."/>
            <person name="Sanchez-Ramirez S."/>
            <person name="Szollosi G.J."/>
            <person name="Szarkandi J.G."/>
            <person name="Papp V."/>
            <person name="Albert L."/>
            <person name="Andreopoulos W."/>
            <person name="Angelini C."/>
            <person name="Antonin V."/>
            <person name="Barry K.W."/>
            <person name="Bougher N.L."/>
            <person name="Buchanan P."/>
            <person name="Buyck B."/>
            <person name="Bense V."/>
            <person name="Catcheside P."/>
            <person name="Chovatia M."/>
            <person name="Cooper J."/>
            <person name="Damon W."/>
            <person name="Desjardin D."/>
            <person name="Finy P."/>
            <person name="Geml J."/>
            <person name="Haridas S."/>
            <person name="Hughes K."/>
            <person name="Justo A."/>
            <person name="Karasinski D."/>
            <person name="Kautmanova I."/>
            <person name="Kiss B."/>
            <person name="Kocsube S."/>
            <person name="Kotiranta H."/>
            <person name="LaButti K.M."/>
            <person name="Lechner B.E."/>
            <person name="Liimatainen K."/>
            <person name="Lipzen A."/>
            <person name="Lukacs Z."/>
            <person name="Mihaltcheva S."/>
            <person name="Morgado L.N."/>
            <person name="Niskanen T."/>
            <person name="Noordeloos M.E."/>
            <person name="Ohm R.A."/>
            <person name="Ortiz-Santana B."/>
            <person name="Ovrebo C."/>
            <person name="Racz N."/>
            <person name="Riley R."/>
            <person name="Savchenko A."/>
            <person name="Shiryaev A."/>
            <person name="Soop K."/>
            <person name="Spirin V."/>
            <person name="Szebenyi C."/>
            <person name="Tomsovsky M."/>
            <person name="Tulloss R.E."/>
            <person name="Uehling J."/>
            <person name="Grigoriev I.V."/>
            <person name="Vagvolgyi C."/>
            <person name="Papp T."/>
            <person name="Martin F.M."/>
            <person name="Miettinen O."/>
            <person name="Hibbett D.S."/>
            <person name="Nagy L.G."/>
        </authorList>
    </citation>
    <scope>NUCLEOTIDE SEQUENCE [LARGE SCALE GENOMIC DNA]</scope>
    <source>
        <strain evidence="1 2">NL-1719</strain>
    </source>
</reference>
<gene>
    <name evidence="1" type="ORF">BDN72DRAFT_86708</name>
</gene>
<protein>
    <submittedName>
        <fullName evidence="1">Uncharacterized protein</fullName>
    </submittedName>
</protein>
<evidence type="ECO:0000313" key="2">
    <source>
        <dbReference type="Proteomes" id="UP000308600"/>
    </source>
</evidence>
<name>A0ACD3AQ89_9AGAR</name>